<reference evidence="2" key="1">
    <citation type="journal article" date="2014" name="Genome Biol.">
        <title>Transcriptome and methylome profiling reveals relics of genome dominance in the mesopolyploid Brassica oleracea.</title>
        <authorList>
            <person name="Parkin I.A."/>
            <person name="Koh C."/>
            <person name="Tang H."/>
            <person name="Robinson S.J."/>
            <person name="Kagale S."/>
            <person name="Clarke W.E."/>
            <person name="Town C.D."/>
            <person name="Nixon J."/>
            <person name="Krishnakumar V."/>
            <person name="Bidwell S.L."/>
            <person name="Denoeud F."/>
            <person name="Belcram H."/>
            <person name="Links M.G."/>
            <person name="Just J."/>
            <person name="Clarke C."/>
            <person name="Bender T."/>
            <person name="Huebert T."/>
            <person name="Mason A.S."/>
            <person name="Pires J.C."/>
            <person name="Barker G."/>
            <person name="Moore J."/>
            <person name="Walley P.G."/>
            <person name="Manoli S."/>
            <person name="Batley J."/>
            <person name="Edwards D."/>
            <person name="Nelson M.N."/>
            <person name="Wang X."/>
            <person name="Paterson A.H."/>
            <person name="King G."/>
            <person name="Bancroft I."/>
            <person name="Chalhoub B."/>
            <person name="Sharpe A.G."/>
        </authorList>
    </citation>
    <scope>NUCLEOTIDE SEQUENCE [LARGE SCALE GENOMIC DNA]</scope>
    <source>
        <strain evidence="2">cv. TO1000</strain>
    </source>
</reference>
<dbReference type="GO" id="GO:0010468">
    <property type="term" value="P:regulation of gene expression"/>
    <property type="evidence" value="ECO:0007669"/>
    <property type="project" value="InterPro"/>
</dbReference>
<proteinExistence type="predicted"/>
<dbReference type="PANTHER" id="PTHR14379">
    <property type="entry name" value="LIMKAIN B LKAP"/>
    <property type="match status" value="1"/>
</dbReference>
<organism evidence="2 3">
    <name type="scientific">Brassica oleracea var. oleracea</name>
    <dbReference type="NCBI Taxonomy" id="109376"/>
    <lineage>
        <taxon>Eukaryota</taxon>
        <taxon>Viridiplantae</taxon>
        <taxon>Streptophyta</taxon>
        <taxon>Embryophyta</taxon>
        <taxon>Tracheophyta</taxon>
        <taxon>Spermatophyta</taxon>
        <taxon>Magnoliopsida</taxon>
        <taxon>eudicotyledons</taxon>
        <taxon>Gunneridae</taxon>
        <taxon>Pentapetalae</taxon>
        <taxon>rosids</taxon>
        <taxon>malvids</taxon>
        <taxon>Brassicales</taxon>
        <taxon>Brassicaceae</taxon>
        <taxon>Brassiceae</taxon>
        <taxon>Brassica</taxon>
    </lineage>
</organism>
<evidence type="ECO:0000313" key="3">
    <source>
        <dbReference type="Proteomes" id="UP000032141"/>
    </source>
</evidence>
<dbReference type="GO" id="GO:0005777">
    <property type="term" value="C:peroxisome"/>
    <property type="evidence" value="ECO:0007669"/>
    <property type="project" value="InterPro"/>
</dbReference>
<dbReference type="EnsemblPlants" id="Bo01942s010.1">
    <property type="protein sequence ID" value="Bo01942s010.1"/>
    <property type="gene ID" value="Bo01942s010"/>
</dbReference>
<dbReference type="AlphaFoldDB" id="A0A0D2ZVQ5"/>
<dbReference type="Gramene" id="Bo01942s010.1">
    <property type="protein sequence ID" value="Bo01942s010.1"/>
    <property type="gene ID" value="Bo01942s010"/>
</dbReference>
<dbReference type="Proteomes" id="UP000032141">
    <property type="component" value="Unassembled WGS sequence"/>
</dbReference>
<dbReference type="HOGENOM" id="CLU_1201317_0_0_1"/>
<dbReference type="PANTHER" id="PTHR14379:SF7">
    <property type="entry name" value="ENDONUCLEASE OR GLYCOSYL HYDROLASE-RELATED"/>
    <property type="match status" value="1"/>
</dbReference>
<dbReference type="InterPro" id="IPR021139">
    <property type="entry name" value="NYN"/>
</dbReference>
<dbReference type="GO" id="GO:0004540">
    <property type="term" value="F:RNA nuclease activity"/>
    <property type="evidence" value="ECO:0007669"/>
    <property type="project" value="InterPro"/>
</dbReference>
<feature type="domain" description="NYN" evidence="1">
    <location>
        <begin position="118"/>
        <end position="200"/>
    </location>
</feature>
<dbReference type="InterPro" id="IPR024768">
    <property type="entry name" value="Marf1"/>
</dbReference>
<name>A0A0D2ZVQ5_BRAOL</name>
<dbReference type="Pfam" id="PF01936">
    <property type="entry name" value="NYN"/>
    <property type="match status" value="1"/>
</dbReference>
<protein>
    <recommendedName>
        <fullName evidence="1">NYN domain-containing protein</fullName>
    </recommendedName>
</protein>
<evidence type="ECO:0000313" key="2">
    <source>
        <dbReference type="EnsemblPlants" id="Bo01942s010.1"/>
    </source>
</evidence>
<accession>A0A0D2ZVQ5</accession>
<keyword evidence="3" id="KW-1185">Reference proteome</keyword>
<dbReference type="OMA" id="CYVLANR"/>
<reference evidence="2" key="2">
    <citation type="submission" date="2015-06" db="UniProtKB">
        <authorList>
            <consortium name="EnsemblPlants"/>
        </authorList>
    </citation>
    <scope>IDENTIFICATION</scope>
</reference>
<evidence type="ECO:0000259" key="1">
    <source>
        <dbReference type="Pfam" id="PF01936"/>
    </source>
</evidence>
<sequence>MLRSSRPPPRSSGTFGSTYQKRLAVSRKQSLKLARELDPPPDDENSFYGLWDFGNCRLPPLYVVGSLIPKINLCLQTVNPLYRMCRMNSAIGNPNFAFIWQNRDVLNKQWDVKESKKRKIRCSVPICGRLIQSSNNAEVAYERKYDVADRMLIQELLCYVLANRTPRNILIISDDCDFGFPMHILRERGYRVFLMQRSANLRPLTQIAQHAWAWVDVVNGLTRPFYSLPNA</sequence>